<keyword evidence="1" id="KW-0732">Signal</keyword>
<organism evidence="3 4">
    <name type="scientific">Novosphingobium hassiacum</name>
    <dbReference type="NCBI Taxonomy" id="173676"/>
    <lineage>
        <taxon>Bacteria</taxon>
        <taxon>Pseudomonadati</taxon>
        <taxon>Pseudomonadota</taxon>
        <taxon>Alphaproteobacteria</taxon>
        <taxon>Sphingomonadales</taxon>
        <taxon>Sphingomonadaceae</taxon>
        <taxon>Novosphingobium</taxon>
    </lineage>
</organism>
<dbReference type="AlphaFoldDB" id="A0A7W6A1R8"/>
<dbReference type="PROSITE" id="PS51257">
    <property type="entry name" value="PROKAR_LIPOPROTEIN"/>
    <property type="match status" value="1"/>
</dbReference>
<accession>A0A7W6A1R8</accession>
<dbReference type="EMBL" id="JACICY010000007">
    <property type="protein sequence ID" value="MBB3861675.1"/>
    <property type="molecule type" value="Genomic_DNA"/>
</dbReference>
<dbReference type="InterPro" id="IPR005586">
    <property type="entry name" value="ABC_trans_aux"/>
</dbReference>
<protein>
    <submittedName>
        <fullName evidence="3">Cholesterol transport system auxiliary component</fullName>
    </submittedName>
</protein>
<keyword evidence="4" id="KW-1185">Reference proteome</keyword>
<feature type="chain" id="PRO_5030937717" evidence="1">
    <location>
        <begin position="17"/>
        <end position="191"/>
    </location>
</feature>
<evidence type="ECO:0000259" key="2">
    <source>
        <dbReference type="Pfam" id="PF03886"/>
    </source>
</evidence>
<dbReference type="RefSeq" id="WP_183614179.1">
    <property type="nucleotide sequence ID" value="NZ_JACICY010000007.1"/>
</dbReference>
<dbReference type="Gene3D" id="3.40.50.10610">
    <property type="entry name" value="ABC-type transport auxiliary lipoprotein component"/>
    <property type="match status" value="1"/>
</dbReference>
<gene>
    <name evidence="3" type="ORF">GGQ88_002963</name>
</gene>
<evidence type="ECO:0000313" key="4">
    <source>
        <dbReference type="Proteomes" id="UP000562395"/>
    </source>
</evidence>
<comment type="caution">
    <text evidence="3">The sequence shown here is derived from an EMBL/GenBank/DDBJ whole genome shotgun (WGS) entry which is preliminary data.</text>
</comment>
<feature type="domain" description="ABC-type transport auxiliary lipoprotein component" evidence="2">
    <location>
        <begin position="37"/>
        <end position="187"/>
    </location>
</feature>
<reference evidence="3 4" key="1">
    <citation type="submission" date="2020-08" db="EMBL/GenBank/DDBJ databases">
        <title>Genomic Encyclopedia of Type Strains, Phase IV (KMG-IV): sequencing the most valuable type-strain genomes for metagenomic binning, comparative biology and taxonomic classification.</title>
        <authorList>
            <person name="Goeker M."/>
        </authorList>
    </citation>
    <scope>NUCLEOTIDE SEQUENCE [LARGE SCALE GENOMIC DNA]</scope>
    <source>
        <strain evidence="3 4">DSM 14552</strain>
    </source>
</reference>
<evidence type="ECO:0000256" key="1">
    <source>
        <dbReference type="SAM" id="SignalP"/>
    </source>
</evidence>
<feature type="signal peptide" evidence="1">
    <location>
        <begin position="1"/>
        <end position="16"/>
    </location>
</feature>
<sequence length="191" mass="20197">MNAKFLISLSLTAALAGCVSFGPKTPDTLLSLRPTNAPAAGTSASGTLASALVVLEPSAEARIAVTRVPVQIDDSNLAYLKKTLWVERPSRLFQRLLAETIRAKGNRLVIEANPGGTGTQLSGRLLDMGYDARTRMAVVRFDAVKAGTDGRIDTRRFESMVPVAEAEAQYVGPALNEAANSVAQAVAEWVG</sequence>
<name>A0A7W6A1R8_9SPHN</name>
<proteinExistence type="predicted"/>
<dbReference type="SUPFAM" id="SSF159594">
    <property type="entry name" value="XCC0632-like"/>
    <property type="match status" value="1"/>
</dbReference>
<dbReference type="Pfam" id="PF03886">
    <property type="entry name" value="ABC_trans_aux"/>
    <property type="match status" value="1"/>
</dbReference>
<evidence type="ECO:0000313" key="3">
    <source>
        <dbReference type="EMBL" id="MBB3861675.1"/>
    </source>
</evidence>
<dbReference type="Proteomes" id="UP000562395">
    <property type="component" value="Unassembled WGS sequence"/>
</dbReference>